<dbReference type="CDD" id="cd06465">
    <property type="entry name" value="p23_hB-ind1_like"/>
    <property type="match status" value="1"/>
</dbReference>
<dbReference type="PANTHER" id="PTHR11035:SF35">
    <property type="entry name" value="VERY-LONG-CHAIN (3R)-3-HYDROXYACYL-COA DEHYDRATASE"/>
    <property type="match status" value="1"/>
</dbReference>
<feature type="transmembrane region" description="Helical" evidence="16">
    <location>
        <begin position="157"/>
        <end position="182"/>
    </location>
</feature>
<dbReference type="STRING" id="188477.A0A3S1I1A9"/>
<accession>A0A3S1I1A9</accession>
<comment type="caution">
    <text evidence="16">Lacks conserved residue(s) required for the propagation of feature annotation.</text>
</comment>
<dbReference type="Pfam" id="PF04969">
    <property type="entry name" value="CS"/>
    <property type="match status" value="1"/>
</dbReference>
<keyword evidence="19" id="KW-1185">Reference proteome</keyword>
<keyword evidence="10" id="KW-0175">Coiled coil</keyword>
<evidence type="ECO:0000313" key="19">
    <source>
        <dbReference type="Proteomes" id="UP000271974"/>
    </source>
</evidence>
<evidence type="ECO:0000256" key="15">
    <source>
        <dbReference type="ARBA" id="ARBA00025733"/>
    </source>
</evidence>
<dbReference type="OrthoDB" id="2157530at2759"/>
<gene>
    <name evidence="18" type="ORF">EGW08_002020</name>
</gene>
<feature type="transmembrane region" description="Helical" evidence="16">
    <location>
        <begin position="221"/>
        <end position="240"/>
    </location>
</feature>
<dbReference type="InterPro" id="IPR008978">
    <property type="entry name" value="HSP20-like_chaperone"/>
</dbReference>
<evidence type="ECO:0000256" key="16">
    <source>
        <dbReference type="RuleBase" id="RU363109"/>
    </source>
</evidence>
<dbReference type="InterPro" id="IPR007052">
    <property type="entry name" value="CS_dom"/>
</dbReference>
<evidence type="ECO:0000256" key="2">
    <source>
        <dbReference type="ARBA" id="ARBA00005194"/>
    </source>
</evidence>
<organism evidence="18 19">
    <name type="scientific">Elysia chlorotica</name>
    <name type="common">Eastern emerald elysia</name>
    <name type="synonym">Sea slug</name>
    <dbReference type="NCBI Taxonomy" id="188477"/>
    <lineage>
        <taxon>Eukaryota</taxon>
        <taxon>Metazoa</taxon>
        <taxon>Spiralia</taxon>
        <taxon>Lophotrochozoa</taxon>
        <taxon>Mollusca</taxon>
        <taxon>Gastropoda</taxon>
        <taxon>Heterobranchia</taxon>
        <taxon>Euthyneura</taxon>
        <taxon>Panpulmonata</taxon>
        <taxon>Sacoglossa</taxon>
        <taxon>Placobranchoidea</taxon>
        <taxon>Plakobranchidae</taxon>
        <taxon>Elysia</taxon>
    </lineage>
</organism>
<keyword evidence="12 16" id="KW-0472">Membrane</keyword>
<keyword evidence="6 16" id="KW-0812">Transmembrane</keyword>
<dbReference type="GO" id="GO:0030497">
    <property type="term" value="P:fatty acid elongation"/>
    <property type="evidence" value="ECO:0007669"/>
    <property type="project" value="TreeGrafter"/>
</dbReference>
<keyword evidence="9 16" id="KW-1133">Transmembrane helix</keyword>
<evidence type="ECO:0000256" key="10">
    <source>
        <dbReference type="ARBA" id="ARBA00023054"/>
    </source>
</evidence>
<feature type="domain" description="CS" evidence="17">
    <location>
        <begin position="4"/>
        <end position="94"/>
    </location>
</feature>
<evidence type="ECO:0000256" key="6">
    <source>
        <dbReference type="ARBA" id="ARBA00022692"/>
    </source>
</evidence>
<name>A0A3S1I1A9_ELYCH</name>
<dbReference type="EC" id="4.2.1.134" evidence="4 16"/>
<dbReference type="PANTHER" id="PTHR11035">
    <property type="entry name" value="VERY-LONG-CHAIN (3R)-3-HYDROXYACYL-COA DEHYDRATASE"/>
    <property type="match status" value="1"/>
</dbReference>
<dbReference type="InterPro" id="IPR007482">
    <property type="entry name" value="Tyr_Pase-like_PTPLA"/>
</dbReference>
<evidence type="ECO:0000256" key="13">
    <source>
        <dbReference type="ARBA" id="ARBA00023160"/>
    </source>
</evidence>
<comment type="caution">
    <text evidence="18">The sequence shown here is derived from an EMBL/GenBank/DDBJ whole genome shotgun (WGS) entry which is preliminary data.</text>
</comment>
<proteinExistence type="inferred from homology"/>
<protein>
    <recommendedName>
        <fullName evidence="4 16">Very-long-chain (3R)-3-hydroxyacyl-CoA dehydratase</fullName>
        <ecNumber evidence="4 16">4.2.1.134</ecNumber>
    </recommendedName>
</protein>
<dbReference type="GO" id="GO:0042761">
    <property type="term" value="P:very long-chain fatty acid biosynthetic process"/>
    <property type="evidence" value="ECO:0007669"/>
    <property type="project" value="TreeGrafter"/>
</dbReference>
<keyword evidence="7 16" id="KW-0256">Endoplasmic reticulum</keyword>
<comment type="function">
    <text evidence="16">Catalyzes the third of the four reactions of the long-chain fatty acids elongation cycle. This endoplasmic reticulum-bound enzymatic process, allows the addition of two carbons to the chain of long- and very long-chain fatty acids/VLCFAs per cycle. This enzyme catalyzes the dehydration of the 3-hydroxyacyl-CoA intermediate into trans-2,3-enoyl-CoA, within each cycle of fatty acid elongation. Thereby, it participates to the production of VLCFAs of different chain lengths that are involved in multiple biological processes as precursors of membrane lipids and lipid mediators.</text>
</comment>
<evidence type="ECO:0000256" key="4">
    <source>
        <dbReference type="ARBA" id="ARBA00013122"/>
    </source>
</evidence>
<evidence type="ECO:0000313" key="18">
    <source>
        <dbReference type="EMBL" id="RUS90239.1"/>
    </source>
</evidence>
<dbReference type="EMBL" id="RQTK01000037">
    <property type="protein sequence ID" value="RUS90239.1"/>
    <property type="molecule type" value="Genomic_DNA"/>
</dbReference>
<keyword evidence="11 16" id="KW-0443">Lipid metabolism</keyword>
<evidence type="ECO:0000256" key="14">
    <source>
        <dbReference type="ARBA" id="ARBA00023239"/>
    </source>
</evidence>
<comment type="similarity">
    <text evidence="15">Belongs to the p23/wos2 family.</text>
</comment>
<sequence length="374" mass="42822">MASSLSPFVYWGQSNDTVSLKVDLRNVEDVNVSLTEEGLDFDALGLGVKGVHQYGFHLDFYLPVDPEKSRYRKTDIAVEFQIQKAGSETWPRLTSERLKLPWLKIDFDKFPLDESDIDEDMEFENGKSAQKDMLDKISVEMASKPSKDGITATQAYLFFYNLFQFVGYTFIFAKLIYIYGVYGQAGMERAFEAVGSQMVLCQAVAVMEALHPLFGLVKSSVIIAMAQMIGRNLILFLLVLQEPRLQLSSVCWLLFTVWSSVEVIRYPFYLLQLMGLKVRILTWLRYTVWIPLYPLGILVEGAIVFKSITYFEETGFYSFSLPNSANFAFYFPYFLMVHLLLMALGGSNNLKHMYAQRKKQLSNSNSRTRKNKSS</sequence>
<keyword evidence="5 16" id="KW-0444">Lipid biosynthesis</keyword>
<evidence type="ECO:0000256" key="8">
    <source>
        <dbReference type="ARBA" id="ARBA00022832"/>
    </source>
</evidence>
<dbReference type="GO" id="GO:0005789">
    <property type="term" value="C:endoplasmic reticulum membrane"/>
    <property type="evidence" value="ECO:0007669"/>
    <property type="project" value="UniProtKB-SubCell"/>
</dbReference>
<comment type="similarity">
    <text evidence="3 16">Belongs to the very long-chain fatty acids dehydratase HACD family.</text>
</comment>
<dbReference type="GO" id="GO:0030148">
    <property type="term" value="P:sphingolipid biosynthetic process"/>
    <property type="evidence" value="ECO:0007669"/>
    <property type="project" value="TreeGrafter"/>
</dbReference>
<evidence type="ECO:0000256" key="1">
    <source>
        <dbReference type="ARBA" id="ARBA00004477"/>
    </source>
</evidence>
<dbReference type="GO" id="GO:0102158">
    <property type="term" value="F:very-long-chain (3R)-3-hydroxyacyl-CoA dehydratase activity"/>
    <property type="evidence" value="ECO:0007669"/>
    <property type="project" value="UniProtKB-EC"/>
</dbReference>
<evidence type="ECO:0000256" key="3">
    <source>
        <dbReference type="ARBA" id="ARBA00007811"/>
    </source>
</evidence>
<reference evidence="18 19" key="1">
    <citation type="submission" date="2019-01" db="EMBL/GenBank/DDBJ databases">
        <title>A draft genome assembly of the solar-powered sea slug Elysia chlorotica.</title>
        <authorList>
            <person name="Cai H."/>
            <person name="Li Q."/>
            <person name="Fang X."/>
            <person name="Li J."/>
            <person name="Curtis N.E."/>
            <person name="Altenburger A."/>
            <person name="Shibata T."/>
            <person name="Feng M."/>
            <person name="Maeda T."/>
            <person name="Schwartz J.A."/>
            <person name="Shigenobu S."/>
            <person name="Lundholm N."/>
            <person name="Nishiyama T."/>
            <person name="Yang H."/>
            <person name="Hasebe M."/>
            <person name="Li S."/>
            <person name="Pierce S.K."/>
            <person name="Wang J."/>
        </authorList>
    </citation>
    <scope>NUCLEOTIDE SEQUENCE [LARGE SCALE GENOMIC DNA]</scope>
    <source>
        <strain evidence="18">EC2010</strain>
        <tissue evidence="18">Whole organism of an adult</tissue>
    </source>
</reference>
<keyword evidence="8 16" id="KW-0276">Fatty acid metabolism</keyword>
<dbReference type="Gene3D" id="2.60.40.790">
    <property type="match status" value="1"/>
</dbReference>
<dbReference type="PROSITE" id="PS51203">
    <property type="entry name" value="CS"/>
    <property type="match status" value="1"/>
</dbReference>
<evidence type="ECO:0000256" key="9">
    <source>
        <dbReference type="ARBA" id="ARBA00022989"/>
    </source>
</evidence>
<dbReference type="Proteomes" id="UP000271974">
    <property type="component" value="Unassembled WGS sequence"/>
</dbReference>
<keyword evidence="13 16" id="KW-0275">Fatty acid biosynthesis</keyword>
<dbReference type="FunFam" id="2.60.40.790:FF:000013">
    <property type="entry name" value="Very-long-chain (3R)-3-hydroxyacyl-CoA dehydratase"/>
    <property type="match status" value="1"/>
</dbReference>
<evidence type="ECO:0000256" key="11">
    <source>
        <dbReference type="ARBA" id="ARBA00023098"/>
    </source>
</evidence>
<dbReference type="UniPathway" id="UPA00094"/>
<evidence type="ECO:0000259" key="17">
    <source>
        <dbReference type="PROSITE" id="PS51203"/>
    </source>
</evidence>
<evidence type="ECO:0000256" key="5">
    <source>
        <dbReference type="ARBA" id="ARBA00022516"/>
    </source>
</evidence>
<dbReference type="SUPFAM" id="SSF49764">
    <property type="entry name" value="HSP20-like chaperones"/>
    <property type="match status" value="1"/>
</dbReference>
<comment type="catalytic activity">
    <reaction evidence="16">
        <text>a very-long-chain (3R)-3-hydroxyacyl-CoA = a very-long-chain (2E)-enoyl-CoA + H2O</text>
        <dbReference type="Rhea" id="RHEA:45812"/>
        <dbReference type="ChEBI" id="CHEBI:15377"/>
        <dbReference type="ChEBI" id="CHEBI:83728"/>
        <dbReference type="ChEBI" id="CHEBI:85440"/>
        <dbReference type="EC" id="4.2.1.134"/>
    </reaction>
</comment>
<feature type="transmembrane region" description="Helical" evidence="16">
    <location>
        <begin position="283"/>
        <end position="308"/>
    </location>
</feature>
<keyword evidence="14 16" id="KW-0456">Lyase</keyword>
<comment type="subcellular location">
    <subcellularLocation>
        <location evidence="1 16">Endoplasmic reticulum membrane</location>
        <topology evidence="1 16">Multi-pass membrane protein</topology>
    </subcellularLocation>
</comment>
<comment type="pathway">
    <text evidence="2 16">Lipid metabolism; fatty acid biosynthesis.</text>
</comment>
<evidence type="ECO:0000256" key="12">
    <source>
        <dbReference type="ARBA" id="ARBA00023136"/>
    </source>
</evidence>
<feature type="transmembrane region" description="Helical" evidence="16">
    <location>
        <begin position="328"/>
        <end position="350"/>
    </location>
</feature>
<dbReference type="AlphaFoldDB" id="A0A3S1I1A9"/>
<evidence type="ECO:0000256" key="7">
    <source>
        <dbReference type="ARBA" id="ARBA00022824"/>
    </source>
</evidence>
<dbReference type="Pfam" id="PF04387">
    <property type="entry name" value="PTPLA"/>
    <property type="match status" value="1"/>
</dbReference>